<evidence type="ECO:0000256" key="4">
    <source>
        <dbReference type="ARBA" id="ARBA00023159"/>
    </source>
</evidence>
<keyword evidence="8" id="KW-1185">Reference proteome</keyword>
<evidence type="ECO:0000256" key="2">
    <source>
        <dbReference type="ARBA" id="ARBA00023015"/>
    </source>
</evidence>
<name>A0ABP8J6U4_9ACTN</name>
<feature type="domain" description="LysR substrate-binding" evidence="6">
    <location>
        <begin position="11"/>
        <end position="174"/>
    </location>
</feature>
<reference evidence="8" key="1">
    <citation type="journal article" date="2019" name="Int. J. Syst. Evol. Microbiol.">
        <title>The Global Catalogue of Microorganisms (GCM) 10K type strain sequencing project: providing services to taxonomists for standard genome sequencing and annotation.</title>
        <authorList>
            <consortium name="The Broad Institute Genomics Platform"/>
            <consortium name="The Broad Institute Genome Sequencing Center for Infectious Disease"/>
            <person name="Wu L."/>
            <person name="Ma J."/>
        </authorList>
    </citation>
    <scope>NUCLEOTIDE SEQUENCE [LARGE SCALE GENOMIC DNA]</scope>
    <source>
        <strain evidence="8">JCM 17688</strain>
    </source>
</reference>
<dbReference type="Pfam" id="PF03466">
    <property type="entry name" value="LysR_substrate"/>
    <property type="match status" value="1"/>
</dbReference>
<proteinExistence type="inferred from homology"/>
<dbReference type="EMBL" id="BAABFR010000009">
    <property type="protein sequence ID" value="GAA4386126.1"/>
    <property type="molecule type" value="Genomic_DNA"/>
</dbReference>
<evidence type="ECO:0000259" key="6">
    <source>
        <dbReference type="Pfam" id="PF03466"/>
    </source>
</evidence>
<dbReference type="Gene3D" id="3.40.190.10">
    <property type="entry name" value="Periplasmic binding protein-like II"/>
    <property type="match status" value="2"/>
</dbReference>
<organism evidence="7 8">
    <name type="scientific">Tsukamurella soli</name>
    <dbReference type="NCBI Taxonomy" id="644556"/>
    <lineage>
        <taxon>Bacteria</taxon>
        <taxon>Bacillati</taxon>
        <taxon>Actinomycetota</taxon>
        <taxon>Actinomycetes</taxon>
        <taxon>Mycobacteriales</taxon>
        <taxon>Tsukamurellaceae</taxon>
        <taxon>Tsukamurella</taxon>
    </lineage>
</organism>
<dbReference type="RefSeq" id="WP_344991450.1">
    <property type="nucleotide sequence ID" value="NZ_BAABFR010000009.1"/>
</dbReference>
<protein>
    <recommendedName>
        <fullName evidence="6">LysR substrate-binding domain-containing protein</fullName>
    </recommendedName>
</protein>
<keyword evidence="5" id="KW-0804">Transcription</keyword>
<keyword evidence="3" id="KW-0238">DNA-binding</keyword>
<accession>A0ABP8J6U4</accession>
<evidence type="ECO:0000313" key="7">
    <source>
        <dbReference type="EMBL" id="GAA4386126.1"/>
    </source>
</evidence>
<evidence type="ECO:0000256" key="5">
    <source>
        <dbReference type="ARBA" id="ARBA00023163"/>
    </source>
</evidence>
<dbReference type="Proteomes" id="UP001500635">
    <property type="component" value="Unassembled WGS sequence"/>
</dbReference>
<evidence type="ECO:0000313" key="8">
    <source>
        <dbReference type="Proteomes" id="UP001500635"/>
    </source>
</evidence>
<dbReference type="InterPro" id="IPR005119">
    <property type="entry name" value="LysR_subst-bd"/>
</dbReference>
<evidence type="ECO:0000256" key="3">
    <source>
        <dbReference type="ARBA" id="ARBA00023125"/>
    </source>
</evidence>
<evidence type="ECO:0000256" key="1">
    <source>
        <dbReference type="ARBA" id="ARBA00009437"/>
    </source>
</evidence>
<dbReference type="SUPFAM" id="SSF53850">
    <property type="entry name" value="Periplasmic binding protein-like II"/>
    <property type="match status" value="1"/>
</dbReference>
<gene>
    <name evidence="7" type="ORF">GCM10023147_08920</name>
</gene>
<keyword evidence="4" id="KW-0010">Activator</keyword>
<dbReference type="PANTHER" id="PTHR30346:SF0">
    <property type="entry name" value="HCA OPERON TRANSCRIPTIONAL ACTIVATOR HCAR"/>
    <property type="match status" value="1"/>
</dbReference>
<keyword evidence="2" id="KW-0805">Transcription regulation</keyword>
<comment type="similarity">
    <text evidence="1">Belongs to the LysR transcriptional regulatory family.</text>
</comment>
<dbReference type="PANTHER" id="PTHR30346">
    <property type="entry name" value="TRANSCRIPTIONAL DUAL REGULATOR HCAR-RELATED"/>
    <property type="match status" value="1"/>
</dbReference>
<sequence>MVTLLAEAPVALAEVSAGTVDAAFRSLRHAALPDGLVAERLIDDRHQVLVGPQHPLAAATTVTAAELAAHPLWMPGLSDSEPVGYYEDLAATFGLSIDTAGPSFGVEDMVAEIAASPRLATLVGAGSHYLWPESLGLRRIPVVDPCPVYPLSLVWRRANAHPVLADFLGHLRARYRAGSADEVWVPAWAG</sequence>
<comment type="caution">
    <text evidence="7">The sequence shown here is derived from an EMBL/GenBank/DDBJ whole genome shotgun (WGS) entry which is preliminary data.</text>
</comment>